<organism evidence="2 3">
    <name type="scientific">Anisodus acutangulus</name>
    <dbReference type="NCBI Taxonomy" id="402998"/>
    <lineage>
        <taxon>Eukaryota</taxon>
        <taxon>Viridiplantae</taxon>
        <taxon>Streptophyta</taxon>
        <taxon>Embryophyta</taxon>
        <taxon>Tracheophyta</taxon>
        <taxon>Spermatophyta</taxon>
        <taxon>Magnoliopsida</taxon>
        <taxon>eudicotyledons</taxon>
        <taxon>Gunneridae</taxon>
        <taxon>Pentapetalae</taxon>
        <taxon>asterids</taxon>
        <taxon>lamiids</taxon>
        <taxon>Solanales</taxon>
        <taxon>Solanaceae</taxon>
        <taxon>Solanoideae</taxon>
        <taxon>Hyoscyameae</taxon>
        <taxon>Anisodus</taxon>
    </lineage>
</organism>
<feature type="region of interest" description="Disordered" evidence="1">
    <location>
        <begin position="628"/>
        <end position="655"/>
    </location>
</feature>
<dbReference type="Proteomes" id="UP001152561">
    <property type="component" value="Unassembled WGS sequence"/>
</dbReference>
<gene>
    <name evidence="2" type="ORF">K7X08_016349</name>
</gene>
<evidence type="ECO:0000313" key="2">
    <source>
        <dbReference type="EMBL" id="KAJ8534621.1"/>
    </source>
</evidence>
<dbReference type="PANTHER" id="PTHR33443:SF36">
    <property type="entry name" value="RPM1 INTERACTING PROTEIN 13"/>
    <property type="match status" value="1"/>
</dbReference>
<feature type="region of interest" description="Disordered" evidence="1">
    <location>
        <begin position="179"/>
        <end position="205"/>
    </location>
</feature>
<proteinExistence type="predicted"/>
<name>A0A9Q1LHG0_9SOLA</name>
<accession>A0A9Q1LHG0</accession>
<evidence type="ECO:0000256" key="1">
    <source>
        <dbReference type="SAM" id="MobiDB-lite"/>
    </source>
</evidence>
<sequence>MVDPERVVFDISSDEEVGVRSRGGGGGGSDEYDWITELLGEGDGRSKDDSDDVVVVGEVIVNPKKNLKSLTKNDDDDDDDCVVLEEDPDKPVEVVNDRGGDDDDLLVVSEKGQIACRDYPHSRHLCAKFPFGSTPHERHCDLCHCYVCDTLAPCVYWGTAISSVAHCHATDKDKFWKAQRQGTRKSDKSLPLVTPGRDTSVSVLPPVANQAPGFIPRLPNYYPPQNQAFRQAPVRPCSMPSSPGLPNSTRQRSTARRDKFHSNVVSQQLHNASINVNPREKRHNVSHLGPQFFTTRTAFKRAGSPLQALATDRSGYNSPNTCSEPQFGRTHSPMARWIVPCGSRPIGSNKYIASSQHNAGILGASAVSNQPQLHRQPGLVDVSANYAPMVHEIPSQPNAGRLGANAASSQHQLPQQPAFVGEIPSQSSAGAVGANAVSRQPQLPRQPSLVGVSGNFALMEPEMLSQPSAGMHGASAVSIQPQLPRQPGFVGVSANYAPMEPQLSSQPQVSVCANSASSEAPMFYLPYANSSPSQPHLSSLPSVLSEFESFVSSENSVSSQVDNMYNNPLSSEAQMFSQQYADGNSANSLPQQTSVAFHPEGGNTSVNTTASQYLLACPENAGTALGNSTIPVSQLSNQPDGGTSSNSLVPCNGDLPSPATTESTFVNRCENTFSCQPELYRQLSSDSQNISQHGHQGENTLIPSFEDFDFGWETLGNAYNPKPAESPEVSRHPQLIESTTGLDIQYDDWLVSGPSDVPFLTGFNILSPEAPPIDSGFFADL</sequence>
<protein>
    <recommendedName>
        <fullName evidence="4">RPM1 interacting protein 13</fullName>
    </recommendedName>
</protein>
<evidence type="ECO:0008006" key="4">
    <source>
        <dbReference type="Google" id="ProtNLM"/>
    </source>
</evidence>
<dbReference type="EMBL" id="JAJAGQ010000019">
    <property type="protein sequence ID" value="KAJ8534621.1"/>
    <property type="molecule type" value="Genomic_DNA"/>
</dbReference>
<feature type="region of interest" description="Disordered" evidence="1">
    <location>
        <begin position="236"/>
        <end position="258"/>
    </location>
</feature>
<dbReference type="PANTHER" id="PTHR33443">
    <property type="entry name" value="ZGC:112980"/>
    <property type="match status" value="1"/>
</dbReference>
<dbReference type="AlphaFoldDB" id="A0A9Q1LHG0"/>
<dbReference type="InterPro" id="IPR053234">
    <property type="entry name" value="RPM1_Interactor"/>
</dbReference>
<feature type="compositionally biased region" description="Polar residues" evidence="1">
    <location>
        <begin position="628"/>
        <end position="649"/>
    </location>
</feature>
<keyword evidence="3" id="KW-1185">Reference proteome</keyword>
<evidence type="ECO:0000313" key="3">
    <source>
        <dbReference type="Proteomes" id="UP001152561"/>
    </source>
</evidence>
<comment type="caution">
    <text evidence="2">The sequence shown here is derived from an EMBL/GenBank/DDBJ whole genome shotgun (WGS) entry which is preliminary data.</text>
</comment>
<reference evidence="3" key="1">
    <citation type="journal article" date="2023" name="Proc. Natl. Acad. Sci. U.S.A.">
        <title>Genomic and structural basis for evolution of tropane alkaloid biosynthesis.</title>
        <authorList>
            <person name="Wanga Y.-J."/>
            <person name="Taina T."/>
            <person name="Yua J.-Y."/>
            <person name="Lia J."/>
            <person name="Xua B."/>
            <person name="Chenc J."/>
            <person name="D'Auriad J.C."/>
            <person name="Huanga J.-P."/>
            <person name="Huanga S.-X."/>
        </authorList>
    </citation>
    <scope>NUCLEOTIDE SEQUENCE [LARGE SCALE GENOMIC DNA]</scope>
    <source>
        <strain evidence="3">cv. KIB-2019</strain>
    </source>
</reference>
<feature type="region of interest" description="Disordered" evidence="1">
    <location>
        <begin position="1"/>
        <end position="32"/>
    </location>
</feature>
<dbReference type="OrthoDB" id="266020at2759"/>
<feature type="compositionally biased region" description="Polar residues" evidence="1">
    <location>
        <begin position="239"/>
        <end position="252"/>
    </location>
</feature>